<evidence type="ECO:0000256" key="1">
    <source>
        <dbReference type="SAM" id="Phobius"/>
    </source>
</evidence>
<keyword evidence="1" id="KW-0812">Transmembrane</keyword>
<dbReference type="EMBL" id="JAVDQG010000003">
    <property type="protein sequence ID" value="MDR6225456.1"/>
    <property type="molecule type" value="Genomic_DNA"/>
</dbReference>
<evidence type="ECO:0000313" key="3">
    <source>
        <dbReference type="Proteomes" id="UP001185012"/>
    </source>
</evidence>
<keyword evidence="1" id="KW-0472">Membrane</keyword>
<evidence type="ECO:0008006" key="4">
    <source>
        <dbReference type="Google" id="ProtNLM"/>
    </source>
</evidence>
<organism evidence="2 3">
    <name type="scientific">Desmospora profundinema</name>
    <dbReference type="NCBI Taxonomy" id="1571184"/>
    <lineage>
        <taxon>Bacteria</taxon>
        <taxon>Bacillati</taxon>
        <taxon>Bacillota</taxon>
        <taxon>Bacilli</taxon>
        <taxon>Bacillales</taxon>
        <taxon>Thermoactinomycetaceae</taxon>
        <taxon>Desmospora</taxon>
    </lineage>
</organism>
<gene>
    <name evidence="2" type="ORF">JOE21_001454</name>
</gene>
<dbReference type="RefSeq" id="WP_309864176.1">
    <property type="nucleotide sequence ID" value="NZ_JAVDQG010000003.1"/>
</dbReference>
<protein>
    <recommendedName>
        <fullName evidence="4">StbC</fullName>
    </recommendedName>
</protein>
<reference evidence="2 3" key="1">
    <citation type="submission" date="2023-07" db="EMBL/GenBank/DDBJ databases">
        <title>Genomic Encyclopedia of Type Strains, Phase IV (KMG-IV): sequencing the most valuable type-strain genomes for metagenomic binning, comparative biology and taxonomic classification.</title>
        <authorList>
            <person name="Goeker M."/>
        </authorList>
    </citation>
    <scope>NUCLEOTIDE SEQUENCE [LARGE SCALE GENOMIC DNA]</scope>
    <source>
        <strain evidence="2 3">DSM 45903</strain>
    </source>
</reference>
<keyword evidence="1" id="KW-1133">Transmembrane helix</keyword>
<evidence type="ECO:0000313" key="2">
    <source>
        <dbReference type="EMBL" id="MDR6225456.1"/>
    </source>
</evidence>
<accession>A0ABU1IL84</accession>
<comment type="caution">
    <text evidence="2">The sequence shown here is derived from an EMBL/GenBank/DDBJ whole genome shotgun (WGS) entry which is preliminary data.</text>
</comment>
<proteinExistence type="predicted"/>
<sequence>MRDGVVISHKEMFEAQQEVVKSLHRLESRMESRMDVLESKVEASIRADERSRKALEKAEGAMKAAKEARRVADGNREIITRLLVAVMTGLIGGAIAALFYFAQLGLGG</sequence>
<feature type="transmembrane region" description="Helical" evidence="1">
    <location>
        <begin position="78"/>
        <end position="102"/>
    </location>
</feature>
<keyword evidence="3" id="KW-1185">Reference proteome</keyword>
<name>A0ABU1IL84_9BACL</name>
<dbReference type="Proteomes" id="UP001185012">
    <property type="component" value="Unassembled WGS sequence"/>
</dbReference>